<gene>
    <name evidence="2" type="ORF">CLEI1391_LOCUS582</name>
</gene>
<dbReference type="SUPFAM" id="SSF53335">
    <property type="entry name" value="S-adenosyl-L-methionine-dependent methyltransferases"/>
    <property type="match status" value="1"/>
</dbReference>
<reference evidence="2" key="1">
    <citation type="submission" date="2021-01" db="EMBL/GenBank/DDBJ databases">
        <authorList>
            <person name="Corre E."/>
            <person name="Pelletier E."/>
            <person name="Niang G."/>
            <person name="Scheremetjew M."/>
            <person name="Finn R."/>
            <person name="Kale V."/>
            <person name="Holt S."/>
            <person name="Cochrane G."/>
            <person name="Meng A."/>
            <person name="Brown T."/>
            <person name="Cohen L."/>
        </authorList>
    </citation>
    <scope>NUCLEOTIDE SEQUENCE</scope>
    <source>
        <strain evidence="2">SAG 11-49</strain>
    </source>
</reference>
<dbReference type="InterPro" id="IPR029063">
    <property type="entry name" value="SAM-dependent_MTases_sf"/>
</dbReference>
<dbReference type="PANTHER" id="PTHR43591:SF24">
    <property type="entry name" value="2-METHOXY-6-POLYPRENYL-1,4-BENZOQUINOL METHYLASE, MITOCHONDRIAL"/>
    <property type="match status" value="1"/>
</dbReference>
<dbReference type="Gene3D" id="3.40.50.150">
    <property type="entry name" value="Vaccinia Virus protein VP39"/>
    <property type="match status" value="1"/>
</dbReference>
<sequence>MSAPSAAAPTPQAITDRMRAGWNWSATNYASMISVSGYANPINDIIIKTLREKHGDTPFSLLDVASAYGEPSLTLAKAFPHGKFTSTDLADANCKIGPAQAASRGVTNITYESADGQALPYPDQSFDVVTCCMGLMFMPEHKKALSEFRRVLKPGGTLLTTTWGPQDRCQHVRVMSVVVAALGFPSSPLDPCKFGTGEALASDMAAAGFRGAAPQVVVTQVHMPAEYAMSLLMGSPVGAAIEARRAAGESDILERADKELRAAFDQFQLWNADGSVTFKDLAAVLISASA</sequence>
<feature type="domain" description="Methyltransferase type 11" evidence="1">
    <location>
        <begin position="62"/>
        <end position="159"/>
    </location>
</feature>
<dbReference type="CDD" id="cd02440">
    <property type="entry name" value="AdoMet_MTases"/>
    <property type="match status" value="1"/>
</dbReference>
<dbReference type="AlphaFoldDB" id="A0A7S0N8Q2"/>
<name>A0A7S0N8Q2_9CHLO</name>
<proteinExistence type="predicted"/>
<dbReference type="GO" id="GO:0008757">
    <property type="term" value="F:S-adenosylmethionine-dependent methyltransferase activity"/>
    <property type="evidence" value="ECO:0007669"/>
    <property type="project" value="InterPro"/>
</dbReference>
<accession>A0A7S0N8Q2</accession>
<dbReference type="EMBL" id="HBFB01001175">
    <property type="protein sequence ID" value="CAD8663356.1"/>
    <property type="molecule type" value="Transcribed_RNA"/>
</dbReference>
<evidence type="ECO:0000313" key="2">
    <source>
        <dbReference type="EMBL" id="CAD8663356.1"/>
    </source>
</evidence>
<evidence type="ECO:0000259" key="1">
    <source>
        <dbReference type="Pfam" id="PF08241"/>
    </source>
</evidence>
<dbReference type="Pfam" id="PF08241">
    <property type="entry name" value="Methyltransf_11"/>
    <property type="match status" value="1"/>
</dbReference>
<protein>
    <recommendedName>
        <fullName evidence="1">Methyltransferase type 11 domain-containing protein</fullName>
    </recommendedName>
</protein>
<dbReference type="InterPro" id="IPR013216">
    <property type="entry name" value="Methyltransf_11"/>
</dbReference>
<organism evidence="2">
    <name type="scientific">Chlamydomonas leiostraca</name>
    <dbReference type="NCBI Taxonomy" id="1034604"/>
    <lineage>
        <taxon>Eukaryota</taxon>
        <taxon>Viridiplantae</taxon>
        <taxon>Chlorophyta</taxon>
        <taxon>core chlorophytes</taxon>
        <taxon>Chlorophyceae</taxon>
        <taxon>CS clade</taxon>
        <taxon>Chlamydomonadales</taxon>
        <taxon>Chlamydomonadaceae</taxon>
        <taxon>Chlamydomonas</taxon>
    </lineage>
</organism>
<dbReference type="PANTHER" id="PTHR43591">
    <property type="entry name" value="METHYLTRANSFERASE"/>
    <property type="match status" value="1"/>
</dbReference>